<feature type="transmembrane region" description="Helical" evidence="9">
    <location>
        <begin position="116"/>
        <end position="137"/>
    </location>
</feature>
<name>A0A084FZH7_PSEDA</name>
<feature type="transmembrane region" description="Helical" evidence="9">
    <location>
        <begin position="45"/>
        <end position="64"/>
    </location>
</feature>
<dbReference type="PANTHER" id="PTHR45820">
    <property type="entry name" value="FI23527P1"/>
    <property type="match status" value="1"/>
</dbReference>
<evidence type="ECO:0000256" key="8">
    <source>
        <dbReference type="SAM" id="MobiDB-lite"/>
    </source>
</evidence>
<dbReference type="Pfam" id="PF16916">
    <property type="entry name" value="ZT_dimer"/>
    <property type="match status" value="1"/>
</dbReference>
<dbReference type="VEuPathDB" id="FungiDB:SAPIO_CDS8378"/>
<reference evidence="12 13" key="1">
    <citation type="journal article" date="2014" name="Genome Announc.">
        <title>Draft genome sequence of the pathogenic fungus Scedosporium apiospermum.</title>
        <authorList>
            <person name="Vandeputte P."/>
            <person name="Ghamrawi S."/>
            <person name="Rechenmann M."/>
            <person name="Iltis A."/>
            <person name="Giraud S."/>
            <person name="Fleury M."/>
            <person name="Thornton C."/>
            <person name="Delhaes L."/>
            <person name="Meyer W."/>
            <person name="Papon N."/>
            <person name="Bouchara J.P."/>
        </authorList>
    </citation>
    <scope>NUCLEOTIDE SEQUENCE [LARGE SCALE GENOMIC DNA]</scope>
    <source>
        <strain evidence="12 13">IHEM 14462</strain>
    </source>
</reference>
<dbReference type="InterPro" id="IPR002524">
    <property type="entry name" value="Cation_efflux"/>
</dbReference>
<dbReference type="Pfam" id="PF01545">
    <property type="entry name" value="Cation_efflux"/>
    <property type="match status" value="1"/>
</dbReference>
<accession>A0A084FZH7</accession>
<dbReference type="InterPro" id="IPR036837">
    <property type="entry name" value="Cation_efflux_CTD_sf"/>
</dbReference>
<feature type="domain" description="Cation efflux protein transmembrane" evidence="10">
    <location>
        <begin position="16"/>
        <end position="273"/>
    </location>
</feature>
<feature type="region of interest" description="Disordered" evidence="8">
    <location>
        <begin position="145"/>
        <end position="196"/>
    </location>
</feature>
<feature type="domain" description="Cation efflux protein cytoplasmic" evidence="11">
    <location>
        <begin position="280"/>
        <end position="351"/>
    </location>
</feature>
<evidence type="ECO:0000256" key="7">
    <source>
        <dbReference type="ARBA" id="ARBA00023136"/>
    </source>
</evidence>
<dbReference type="NCBIfam" id="TIGR01297">
    <property type="entry name" value="CDF"/>
    <property type="match status" value="1"/>
</dbReference>
<dbReference type="GO" id="GO:0016020">
    <property type="term" value="C:membrane"/>
    <property type="evidence" value="ECO:0007669"/>
    <property type="project" value="UniProtKB-SubCell"/>
</dbReference>
<dbReference type="OMA" id="THDASQM"/>
<dbReference type="InterPro" id="IPR058533">
    <property type="entry name" value="Cation_efflux_TM"/>
</dbReference>
<organism evidence="12 13">
    <name type="scientific">Pseudallescheria apiosperma</name>
    <name type="common">Scedosporium apiospermum</name>
    <dbReference type="NCBI Taxonomy" id="563466"/>
    <lineage>
        <taxon>Eukaryota</taxon>
        <taxon>Fungi</taxon>
        <taxon>Dikarya</taxon>
        <taxon>Ascomycota</taxon>
        <taxon>Pezizomycotina</taxon>
        <taxon>Sordariomycetes</taxon>
        <taxon>Hypocreomycetidae</taxon>
        <taxon>Microascales</taxon>
        <taxon>Microascaceae</taxon>
        <taxon>Scedosporium</taxon>
    </lineage>
</organism>
<protein>
    <submittedName>
        <fullName evidence="12">Uncharacterized protein</fullName>
    </submittedName>
</protein>
<evidence type="ECO:0000313" key="13">
    <source>
        <dbReference type="Proteomes" id="UP000028545"/>
    </source>
</evidence>
<evidence type="ECO:0000256" key="4">
    <source>
        <dbReference type="ARBA" id="ARBA00022692"/>
    </source>
</evidence>
<dbReference type="KEGG" id="sapo:SAPIO_CDS8378"/>
<sequence length="510" mass="55406">MGFHFPTLTKKHRLSVTIGISFSFFLLELIFGIRTGSLALIADAFHYLNDLVGFAVALGAIMISERSTTPKAFSFGWQRGQLLGGFFNGVFLLALGISIFLQSIERFVDLKEVEDPMTVLILGSVGLFLNIISLLFLHDHDHGHGHGHSHSHSHDHTHAHDDERLPEGTGVAPHDHHHGSDDSDEQSVERHTEHRHATVDLKGPGYDLGMLGVVLHVIGDAINNIGVMIAALVIWKSKDEARFYADPAVSLFIAIMIFASAFPLVKNSGSILLQTAPLGVNMDDIRHDLEKIPGIESIHELHVWRLNERKAIASVHVVVSDESVPSFIMTARHINECLHAYGIHSATLQPELSSASQPTPPVVPDQSLDTQDGAISSAVETRVSIEDKEGKSKVVQRASSIKECQLICTKLCEGDQARNSGHAAITPGPDKQCSTQALIREGTGNAAPFKAASGPKQRLVSQKNSRNRLSPQQAVEFSPTPLQETTSGTGVKQVMGFLPKTASCVVDTMH</sequence>
<feature type="transmembrane region" description="Helical" evidence="9">
    <location>
        <begin position="12"/>
        <end position="33"/>
    </location>
</feature>
<feature type="compositionally biased region" description="Basic and acidic residues" evidence="8">
    <location>
        <begin position="152"/>
        <end position="166"/>
    </location>
</feature>
<proteinExistence type="inferred from homology"/>
<comment type="caution">
    <text evidence="12">The sequence shown here is derived from an EMBL/GenBank/DDBJ whole genome shotgun (WGS) entry which is preliminary data.</text>
</comment>
<dbReference type="GO" id="GO:0006882">
    <property type="term" value="P:intracellular zinc ion homeostasis"/>
    <property type="evidence" value="ECO:0007669"/>
    <property type="project" value="TreeGrafter"/>
</dbReference>
<dbReference type="OrthoDB" id="9944568at2759"/>
<feature type="compositionally biased region" description="Polar residues" evidence="8">
    <location>
        <begin position="459"/>
        <end position="472"/>
    </location>
</feature>
<dbReference type="AlphaFoldDB" id="A0A084FZH7"/>
<dbReference type="EMBL" id="JOWA01000121">
    <property type="protein sequence ID" value="KEZ40489.1"/>
    <property type="molecule type" value="Genomic_DNA"/>
</dbReference>
<dbReference type="RefSeq" id="XP_016640288.1">
    <property type="nucleotide sequence ID" value="XM_016790025.1"/>
</dbReference>
<feature type="compositionally biased region" description="Basic and acidic residues" evidence="8">
    <location>
        <begin position="187"/>
        <end position="196"/>
    </location>
</feature>
<keyword evidence="7 9" id="KW-0472">Membrane</keyword>
<evidence type="ECO:0000313" key="12">
    <source>
        <dbReference type="EMBL" id="KEZ40489.1"/>
    </source>
</evidence>
<keyword evidence="4 9" id="KW-0812">Transmembrane</keyword>
<comment type="subcellular location">
    <subcellularLocation>
        <location evidence="1">Membrane</location>
        <topology evidence="1">Multi-pass membrane protein</topology>
    </subcellularLocation>
</comment>
<evidence type="ECO:0000259" key="10">
    <source>
        <dbReference type="Pfam" id="PF01545"/>
    </source>
</evidence>
<dbReference type="InterPro" id="IPR027470">
    <property type="entry name" value="Cation_efflux_CTD"/>
</dbReference>
<dbReference type="GO" id="GO:0005385">
    <property type="term" value="F:zinc ion transmembrane transporter activity"/>
    <property type="evidence" value="ECO:0007669"/>
    <property type="project" value="TreeGrafter"/>
</dbReference>
<dbReference type="Proteomes" id="UP000028545">
    <property type="component" value="Unassembled WGS sequence"/>
</dbReference>
<gene>
    <name evidence="12" type="ORF">SAPIO_CDS8378</name>
</gene>
<dbReference type="Gene3D" id="1.20.1510.10">
    <property type="entry name" value="Cation efflux protein transmembrane domain"/>
    <property type="match status" value="1"/>
</dbReference>
<feature type="transmembrane region" description="Helical" evidence="9">
    <location>
        <begin position="247"/>
        <end position="265"/>
    </location>
</feature>
<evidence type="ECO:0000256" key="2">
    <source>
        <dbReference type="ARBA" id="ARBA00008873"/>
    </source>
</evidence>
<evidence type="ECO:0000259" key="11">
    <source>
        <dbReference type="Pfam" id="PF16916"/>
    </source>
</evidence>
<evidence type="ECO:0000256" key="9">
    <source>
        <dbReference type="SAM" id="Phobius"/>
    </source>
</evidence>
<feature type="transmembrane region" description="Helical" evidence="9">
    <location>
        <begin position="211"/>
        <end position="235"/>
    </location>
</feature>
<feature type="region of interest" description="Disordered" evidence="8">
    <location>
        <begin position="446"/>
        <end position="472"/>
    </location>
</feature>
<evidence type="ECO:0000256" key="6">
    <source>
        <dbReference type="ARBA" id="ARBA00022989"/>
    </source>
</evidence>
<feature type="transmembrane region" description="Helical" evidence="9">
    <location>
        <begin position="85"/>
        <end position="104"/>
    </location>
</feature>
<evidence type="ECO:0000256" key="5">
    <source>
        <dbReference type="ARBA" id="ARBA00022833"/>
    </source>
</evidence>
<dbReference type="HOGENOM" id="CLU_013430_4_0_1"/>
<dbReference type="SUPFAM" id="SSF160240">
    <property type="entry name" value="Cation efflux protein cytoplasmic domain-like"/>
    <property type="match status" value="1"/>
</dbReference>
<dbReference type="SUPFAM" id="SSF161111">
    <property type="entry name" value="Cation efflux protein transmembrane domain-like"/>
    <property type="match status" value="1"/>
</dbReference>
<evidence type="ECO:0000256" key="3">
    <source>
        <dbReference type="ARBA" id="ARBA00022448"/>
    </source>
</evidence>
<evidence type="ECO:0000256" key="1">
    <source>
        <dbReference type="ARBA" id="ARBA00004141"/>
    </source>
</evidence>
<keyword evidence="13" id="KW-1185">Reference proteome</keyword>
<dbReference type="InterPro" id="IPR027469">
    <property type="entry name" value="Cation_efflux_TMD_sf"/>
</dbReference>
<dbReference type="GeneID" id="27727450"/>
<keyword evidence="5" id="KW-0862">Zinc</keyword>
<comment type="similarity">
    <text evidence="2">Belongs to the cation diffusion facilitator (CDF) transporter (TC 2.A.4) family. SLC30A subfamily.</text>
</comment>
<keyword evidence="3" id="KW-0813">Transport</keyword>
<dbReference type="PANTHER" id="PTHR45820:SF5">
    <property type="entry name" value="DIFFUSION FACILITATOR FAMILY METAL ION TRANSPORTER, PUTATIVE-RELATED"/>
    <property type="match status" value="1"/>
</dbReference>
<keyword evidence="6 9" id="KW-1133">Transmembrane helix</keyword>